<proteinExistence type="predicted"/>
<feature type="modified residue" description="Phosphohistidine; by HPr" evidence="1">
    <location>
        <position position="43"/>
    </location>
</feature>
<dbReference type="AlphaFoldDB" id="A0A1M4WD33"/>
<name>A0A1M4WD33_9BACL</name>
<sequence length="124" mass="14009">MAVIFEARVKQIGALVEQFAKEKMLIIFDHHAPKELHDITVLHEERKNHDQVKPGDQLVIGNQSFQITRVGEQANNTLHELGHVTFKFIGDQPDLPGTICVEDKPVPTVEEGLLIQIIRENEGK</sequence>
<dbReference type="InterPro" id="IPR004716">
    <property type="entry name" value="PTS_IIA_glucitol/sorbitol-sp"/>
</dbReference>
<dbReference type="GO" id="GO:0009401">
    <property type="term" value="P:phosphoenolpyruvate-dependent sugar phosphotransferase system"/>
    <property type="evidence" value="ECO:0007669"/>
    <property type="project" value="InterPro"/>
</dbReference>
<accession>A0A1M4WD33</accession>
<dbReference type="GO" id="GO:0008982">
    <property type="term" value="F:protein-N(PI)-phosphohistidine-sugar phosphotransferase activity"/>
    <property type="evidence" value="ECO:0007669"/>
    <property type="project" value="InterPro"/>
</dbReference>
<evidence type="ECO:0000256" key="1">
    <source>
        <dbReference type="PROSITE-ProRule" id="PRU00420"/>
    </source>
</evidence>
<dbReference type="RefSeq" id="WP_073154254.1">
    <property type="nucleotide sequence ID" value="NZ_FQVL01000003.1"/>
</dbReference>
<evidence type="ECO:0000313" key="2">
    <source>
        <dbReference type="EMBL" id="SHE79097.1"/>
    </source>
</evidence>
<keyword evidence="3" id="KW-1185">Reference proteome</keyword>
<reference evidence="2 3" key="1">
    <citation type="submission" date="2016-11" db="EMBL/GenBank/DDBJ databases">
        <authorList>
            <person name="Jaros S."/>
            <person name="Januszkiewicz K."/>
            <person name="Wedrychowicz H."/>
        </authorList>
    </citation>
    <scope>NUCLEOTIDE SEQUENCE [LARGE SCALE GENOMIC DNA]</scope>
    <source>
        <strain evidence="2 3">DSM 44666</strain>
    </source>
</reference>
<dbReference type="Pfam" id="PF03829">
    <property type="entry name" value="PTSIIA_gutA"/>
    <property type="match status" value="1"/>
</dbReference>
<dbReference type="PANTHER" id="PTHR40398">
    <property type="entry name" value="PTS SYSTEM GLUCITOL/SORBITOL-SPECIFIC EIIA COMPONENT"/>
    <property type="match status" value="1"/>
</dbReference>
<dbReference type="InterPro" id="IPR036665">
    <property type="entry name" value="PTS_IIA_glucitol/sorbitol_sf"/>
</dbReference>
<dbReference type="STRING" id="112248.SAMN05444392_103160"/>
<dbReference type="Proteomes" id="UP000184476">
    <property type="component" value="Unassembled WGS sequence"/>
</dbReference>
<dbReference type="Gene3D" id="2.40.33.40">
    <property type="entry name" value="Phosphotransferase system, glucitol/sorbitol-specific IIA component"/>
    <property type="match status" value="1"/>
</dbReference>
<gene>
    <name evidence="2" type="ORF">SAMN05444392_103160</name>
</gene>
<dbReference type="GO" id="GO:0005737">
    <property type="term" value="C:cytoplasm"/>
    <property type="evidence" value="ECO:0007669"/>
    <property type="project" value="InterPro"/>
</dbReference>
<dbReference type="PANTHER" id="PTHR40398:SF1">
    <property type="entry name" value="PTS SYSTEM GLUCITOL_SORBITOL-SPECIFIC EIIA COMPONENT"/>
    <property type="match status" value="1"/>
</dbReference>
<dbReference type="GO" id="GO:0016301">
    <property type="term" value="F:kinase activity"/>
    <property type="evidence" value="ECO:0007669"/>
    <property type="project" value="TreeGrafter"/>
</dbReference>
<evidence type="ECO:0000313" key="3">
    <source>
        <dbReference type="Proteomes" id="UP000184476"/>
    </source>
</evidence>
<dbReference type="SUPFAM" id="SSF141530">
    <property type="entry name" value="PTSIIA/GutA-like"/>
    <property type="match status" value="1"/>
</dbReference>
<protein>
    <submittedName>
        <fullName evidence="2">PTS system, glucitol/sorbitol-specific IIA component</fullName>
    </submittedName>
</protein>
<dbReference type="EMBL" id="FQVL01000003">
    <property type="protein sequence ID" value="SHE79097.1"/>
    <property type="molecule type" value="Genomic_DNA"/>
</dbReference>
<organism evidence="2 3">
    <name type="scientific">Seinonella peptonophila</name>
    <dbReference type="NCBI Taxonomy" id="112248"/>
    <lineage>
        <taxon>Bacteria</taxon>
        <taxon>Bacillati</taxon>
        <taxon>Bacillota</taxon>
        <taxon>Bacilli</taxon>
        <taxon>Bacillales</taxon>
        <taxon>Thermoactinomycetaceae</taxon>
        <taxon>Seinonella</taxon>
    </lineage>
</organism>
<dbReference type="PROSITE" id="PS51097">
    <property type="entry name" value="PTS_EIIA_TYPE_5"/>
    <property type="match status" value="1"/>
</dbReference>